<dbReference type="EMBL" id="AP035768">
    <property type="protein sequence ID" value="BFO19645.1"/>
    <property type="molecule type" value="Genomic_DNA"/>
</dbReference>
<gene>
    <name evidence="2" type="ORF">SHKM778_60330</name>
</gene>
<evidence type="ECO:0008006" key="3">
    <source>
        <dbReference type="Google" id="ProtNLM"/>
    </source>
</evidence>
<sequence length="177" mass="18984">MGTATPYGHALVQHLTRVVEAAPMTERLSALDAAVSLASTNAPAVIEALAGLVEQWRQWPGVETWAKTTATALLAEHLPDLVWTYDPPRLARQLRSLGDDATIRSAILRALPRAQTRLTAFGWQTVAVMLGRLCEPAAAADALTGLRPLPRHHPGTSRAGRESAARAAVERLRPPPA</sequence>
<evidence type="ECO:0000313" key="2">
    <source>
        <dbReference type="EMBL" id="BFO19645.1"/>
    </source>
</evidence>
<evidence type="ECO:0000256" key="1">
    <source>
        <dbReference type="SAM" id="MobiDB-lite"/>
    </source>
</evidence>
<organism evidence="2">
    <name type="scientific">Streptomyces haneummycinicus</name>
    <dbReference type="NCBI Taxonomy" id="3074435"/>
    <lineage>
        <taxon>Bacteria</taxon>
        <taxon>Bacillati</taxon>
        <taxon>Actinomycetota</taxon>
        <taxon>Actinomycetes</taxon>
        <taxon>Kitasatosporales</taxon>
        <taxon>Streptomycetaceae</taxon>
        <taxon>Streptomyces</taxon>
    </lineage>
</organism>
<reference evidence="2" key="1">
    <citation type="submission" date="2024-06" db="EMBL/GenBank/DDBJ databases">
        <authorList>
            <consortium name="consrtm"/>
            <person name="Uemura M."/>
            <person name="Terahara T."/>
        </authorList>
    </citation>
    <scope>NUCLEOTIDE SEQUENCE</scope>
    <source>
        <strain evidence="2">KM77-8</strain>
    </source>
</reference>
<dbReference type="AlphaFoldDB" id="A0AAT9HQR2"/>
<proteinExistence type="predicted"/>
<protein>
    <recommendedName>
        <fullName evidence="3">HEAT repeat domain-containing protein</fullName>
    </recommendedName>
</protein>
<name>A0AAT9HQR2_9ACTN</name>
<feature type="region of interest" description="Disordered" evidence="1">
    <location>
        <begin position="146"/>
        <end position="177"/>
    </location>
</feature>
<reference evidence="2" key="2">
    <citation type="submission" date="2024-07" db="EMBL/GenBank/DDBJ databases">
        <title>Streptomyces haneummycinica sp. nov., a new antibiotic-producing actinobacterium isolated from marine sediment.</title>
        <authorList>
            <person name="Uemura M."/>
            <person name="Hamada M."/>
            <person name="Hirano S."/>
            <person name="Kobayashi K."/>
            <person name="Ohshiro T."/>
            <person name="Kobayashi T."/>
            <person name="Terahara T."/>
        </authorList>
    </citation>
    <scope>NUCLEOTIDE SEQUENCE</scope>
    <source>
        <strain evidence="2">KM77-8</strain>
    </source>
</reference>
<feature type="compositionally biased region" description="Basic and acidic residues" evidence="1">
    <location>
        <begin position="159"/>
        <end position="177"/>
    </location>
</feature>
<accession>A0AAT9HQR2</accession>